<dbReference type="KEGG" id="bgf:BC1003_5450"/>
<dbReference type="SUPFAM" id="SSF55620">
    <property type="entry name" value="Tetrahydrobiopterin biosynthesis enzymes-like"/>
    <property type="match status" value="1"/>
</dbReference>
<reference evidence="10" key="1">
    <citation type="submission" date="2010-09" db="EMBL/GenBank/DDBJ databases">
        <title>Complete sequence of chromosome2 of Burkholderia sp. CCGE1003.</title>
        <authorList>
            <consortium name="US DOE Joint Genome Institute"/>
            <person name="Lucas S."/>
            <person name="Copeland A."/>
            <person name="Lapidus A."/>
            <person name="Cheng J.-F."/>
            <person name="Bruce D."/>
            <person name="Goodwin L."/>
            <person name="Pitluck S."/>
            <person name="Daligault H."/>
            <person name="Davenport K."/>
            <person name="Detter J.C."/>
            <person name="Han C."/>
            <person name="Tapia R."/>
            <person name="Land M."/>
            <person name="Hauser L."/>
            <person name="Jeffries C."/>
            <person name="Kyrpides N."/>
            <person name="Ivanova N."/>
            <person name="Ovchinnikova G."/>
            <person name="Martinez-Romero E."/>
            <person name="Rogel M.A."/>
            <person name="Auchtung J."/>
            <person name="Tiedje J.M."/>
            <person name="Woyke T."/>
        </authorList>
    </citation>
    <scope>NUCLEOTIDE SEQUENCE</scope>
    <source>
        <strain evidence="10">CCGE1003</strain>
    </source>
</reference>
<evidence type="ECO:0000256" key="5">
    <source>
        <dbReference type="ARBA" id="ARBA00022909"/>
    </source>
</evidence>
<dbReference type="PANTHER" id="PTHR42844">
    <property type="entry name" value="DIHYDRONEOPTERIN ALDOLASE 1-RELATED"/>
    <property type="match status" value="1"/>
</dbReference>
<dbReference type="GO" id="GO:0005737">
    <property type="term" value="C:cytoplasm"/>
    <property type="evidence" value="ECO:0007669"/>
    <property type="project" value="TreeGrafter"/>
</dbReference>
<accession>E1TEW2</accession>
<dbReference type="EMBL" id="CP002218">
    <property type="protein sequence ID" value="ADN61368.1"/>
    <property type="molecule type" value="Genomic_DNA"/>
</dbReference>
<dbReference type="Pfam" id="PF02152">
    <property type="entry name" value="FolB"/>
    <property type="match status" value="1"/>
</dbReference>
<comment type="pathway">
    <text evidence="2">Cofactor biosynthesis; tetrahydrofolate biosynthesis; 2-amino-4-hydroxy-6-hydroxymethyl-7,8-dihydropteridine diphosphate from 7,8-dihydroneopterin triphosphate: step 3/4.</text>
</comment>
<dbReference type="STRING" id="640512.BC1003_5450"/>
<evidence type="ECO:0000256" key="8">
    <source>
        <dbReference type="SAM" id="MobiDB-lite"/>
    </source>
</evidence>
<dbReference type="PANTHER" id="PTHR42844:SF1">
    <property type="entry name" value="DIHYDRONEOPTERIN ALDOLASE 1-RELATED"/>
    <property type="match status" value="1"/>
</dbReference>
<dbReference type="SMART" id="SM00905">
    <property type="entry name" value="FolB"/>
    <property type="match status" value="1"/>
</dbReference>
<organism evidence="10">
    <name type="scientific">Burkholderia sp. (strain CCGE1003)</name>
    <dbReference type="NCBI Taxonomy" id="640512"/>
    <lineage>
        <taxon>Bacteria</taxon>
        <taxon>Pseudomonadati</taxon>
        <taxon>Pseudomonadota</taxon>
        <taxon>Betaproteobacteria</taxon>
        <taxon>Burkholderiales</taxon>
        <taxon>Burkholderiaceae</taxon>
        <taxon>Burkholderia</taxon>
    </lineage>
</organism>
<evidence type="ECO:0000256" key="1">
    <source>
        <dbReference type="ARBA" id="ARBA00001353"/>
    </source>
</evidence>
<keyword evidence="6" id="KW-0456">Lyase</keyword>
<comment type="similarity">
    <text evidence="3">Belongs to the DHNA family.</text>
</comment>
<evidence type="ECO:0000256" key="7">
    <source>
        <dbReference type="ARBA" id="ARBA00032903"/>
    </source>
</evidence>
<evidence type="ECO:0000259" key="9">
    <source>
        <dbReference type="SMART" id="SM00905"/>
    </source>
</evidence>
<evidence type="ECO:0000256" key="4">
    <source>
        <dbReference type="ARBA" id="ARBA00013043"/>
    </source>
</evidence>
<dbReference type="EC" id="4.1.2.25" evidence="4"/>
<sequence length="188" mass="19680">MDRIDTVRLASFSVAADAGAPRASAPWGASAEAPSAGVPADKPAGRMDIVFIENFIGQTIIGIDSSELHVPQPVRMNLAIGVPAIRACATDRIEDTINYAAVRAALHALLESHGVRLLEALAEAVARLLINDFGAHWVRVALAKPAKFDDVAAVGVQIERQRSDMPKAANAQGGPADYASLGEGLIPN</sequence>
<evidence type="ECO:0000256" key="6">
    <source>
        <dbReference type="ARBA" id="ARBA00023239"/>
    </source>
</evidence>
<feature type="domain" description="Dihydroneopterin aldolase/epimerase" evidence="9">
    <location>
        <begin position="50"/>
        <end position="160"/>
    </location>
</feature>
<dbReference type="HOGENOM" id="CLU_112632_0_2_4"/>
<dbReference type="InterPro" id="IPR006157">
    <property type="entry name" value="FolB_dom"/>
</dbReference>
<dbReference type="OrthoDB" id="9810587at2"/>
<dbReference type="GO" id="GO:0046656">
    <property type="term" value="P:folic acid biosynthetic process"/>
    <property type="evidence" value="ECO:0007669"/>
    <property type="project" value="UniProtKB-KW"/>
</dbReference>
<proteinExistence type="inferred from homology"/>
<comment type="catalytic activity">
    <reaction evidence="1">
        <text>7,8-dihydroneopterin = 6-hydroxymethyl-7,8-dihydropterin + glycolaldehyde</text>
        <dbReference type="Rhea" id="RHEA:10540"/>
        <dbReference type="ChEBI" id="CHEBI:17001"/>
        <dbReference type="ChEBI" id="CHEBI:17071"/>
        <dbReference type="ChEBI" id="CHEBI:44841"/>
        <dbReference type="EC" id="4.1.2.25"/>
    </reaction>
</comment>
<protein>
    <recommendedName>
        <fullName evidence="4">dihydroneopterin aldolase</fullName>
        <ecNumber evidence="4">4.1.2.25</ecNumber>
    </recommendedName>
    <alternativeName>
        <fullName evidence="7">7,8-dihydroneopterin aldolase</fullName>
    </alternativeName>
</protein>
<dbReference type="InterPro" id="IPR006156">
    <property type="entry name" value="Dihydroneopterin_aldolase"/>
</dbReference>
<evidence type="ECO:0000256" key="3">
    <source>
        <dbReference type="ARBA" id="ARBA00005708"/>
    </source>
</evidence>
<gene>
    <name evidence="10" type="ordered locus">BC1003_5450</name>
</gene>
<dbReference type="AlphaFoldDB" id="E1TEW2"/>
<keyword evidence="5" id="KW-0289">Folate biosynthesis</keyword>
<evidence type="ECO:0000256" key="2">
    <source>
        <dbReference type="ARBA" id="ARBA00005013"/>
    </source>
</evidence>
<dbReference type="GO" id="GO:0004150">
    <property type="term" value="F:dihydroneopterin aldolase activity"/>
    <property type="evidence" value="ECO:0007669"/>
    <property type="project" value="UniProtKB-EC"/>
</dbReference>
<evidence type="ECO:0000313" key="10">
    <source>
        <dbReference type="EMBL" id="ADN61368.1"/>
    </source>
</evidence>
<dbReference type="NCBIfam" id="TIGR00526">
    <property type="entry name" value="folB_dom"/>
    <property type="match status" value="1"/>
</dbReference>
<name>E1TEW2_BURSG</name>
<dbReference type="InterPro" id="IPR043133">
    <property type="entry name" value="GTP-CH-I_C/QueF"/>
</dbReference>
<feature type="region of interest" description="Disordered" evidence="8">
    <location>
        <begin position="164"/>
        <end position="188"/>
    </location>
</feature>
<dbReference type="Gene3D" id="3.30.1130.10">
    <property type="match status" value="1"/>
</dbReference>
<dbReference type="eggNOG" id="COG1539">
    <property type="taxonomic scope" value="Bacteria"/>
</dbReference>